<organism evidence="4">
    <name type="scientific">Jonesiaceae bacterium BS-20</name>
    <dbReference type="NCBI Taxonomy" id="3120821"/>
    <lineage>
        <taxon>Bacteria</taxon>
        <taxon>Bacillati</taxon>
        <taxon>Actinomycetota</taxon>
        <taxon>Actinomycetes</taxon>
        <taxon>Micrococcales</taxon>
        <taxon>Jonesiaceae</taxon>
    </lineage>
</organism>
<evidence type="ECO:0000256" key="1">
    <source>
        <dbReference type="ARBA" id="ARBA00009108"/>
    </source>
</evidence>
<proteinExistence type="inferred from homology"/>
<reference evidence="4" key="1">
    <citation type="submission" date="2024-02" db="EMBL/GenBank/DDBJ databases">
        <title>Tomenella chthoni gen. nov. sp. nov., a member of the family Jonesiaceae isolated from bat guano.</title>
        <authorList>
            <person name="Miller S.L."/>
            <person name="King J."/>
            <person name="Sankaranarayanan K."/>
            <person name="Lawson P.A."/>
        </authorList>
    </citation>
    <scope>NUCLEOTIDE SEQUENCE</scope>
    <source>
        <strain evidence="4">BS-20</strain>
    </source>
</reference>
<keyword evidence="3" id="KW-1133">Transmembrane helix</keyword>
<feature type="region of interest" description="Disordered" evidence="2">
    <location>
        <begin position="1"/>
        <end position="24"/>
    </location>
</feature>
<keyword evidence="3" id="KW-0812">Transmembrane</keyword>
<sequence length="274" mass="29251">MATEHEPQEDHGPPNKDALPPTLTPDQQSALKRANLTPKQRLWIAMKPRLTRAQTLVALLCASLGFALVVQLQVAQQDEFASLRQSDLVNLLDDVTQRTSELEADLVRLRTQEAELESGSQSNLAALEAAHENARVQGILSGRLAAQGPGITIGVYEGGKELRAATLFNVLEELRNAGAEAVEVNGLRMVTSSHFVDLSGGGVEIDGIRTEGPFLWKAIGDPNTLQPALEIPGGALSSVRSSDATVTVTPMDKVEITATVVITAPKFAVPLETP</sequence>
<dbReference type="PANTHER" id="PTHR37313:SF2">
    <property type="entry name" value="UPF0749 PROTEIN YLXX"/>
    <property type="match status" value="1"/>
</dbReference>
<dbReference type="AlphaFoldDB" id="A0AAU7E0N7"/>
<dbReference type="EMBL" id="CP146203">
    <property type="protein sequence ID" value="XBH22843.1"/>
    <property type="molecule type" value="Genomic_DNA"/>
</dbReference>
<feature type="compositionally biased region" description="Basic and acidic residues" evidence="2">
    <location>
        <begin position="1"/>
        <end position="14"/>
    </location>
</feature>
<feature type="transmembrane region" description="Helical" evidence="3">
    <location>
        <begin position="56"/>
        <end position="74"/>
    </location>
</feature>
<name>A0AAU7E0N7_9MICO</name>
<accession>A0AAU7E0N7</accession>
<evidence type="ECO:0000256" key="2">
    <source>
        <dbReference type="SAM" id="MobiDB-lite"/>
    </source>
</evidence>
<gene>
    <name evidence="4" type="ORF">V5R04_06410</name>
</gene>
<dbReference type="Pfam" id="PF05949">
    <property type="entry name" value="DUF881"/>
    <property type="match status" value="1"/>
</dbReference>
<evidence type="ECO:0000256" key="3">
    <source>
        <dbReference type="SAM" id="Phobius"/>
    </source>
</evidence>
<keyword evidence="3" id="KW-0472">Membrane</keyword>
<evidence type="ECO:0000313" key="4">
    <source>
        <dbReference type="EMBL" id="XBH22843.1"/>
    </source>
</evidence>
<dbReference type="PANTHER" id="PTHR37313">
    <property type="entry name" value="UPF0749 PROTEIN RV1825"/>
    <property type="match status" value="1"/>
</dbReference>
<comment type="similarity">
    <text evidence="1">Belongs to the UPF0749 family.</text>
</comment>
<protein>
    <submittedName>
        <fullName evidence="4">DUF881 domain-containing protein</fullName>
    </submittedName>
</protein>
<dbReference type="InterPro" id="IPR010273">
    <property type="entry name" value="DUF881"/>
</dbReference>
<dbReference type="Gene3D" id="3.30.70.1880">
    <property type="entry name" value="Protein of unknown function DUF881"/>
    <property type="match status" value="1"/>
</dbReference>
<dbReference type="GO" id="GO:0005886">
    <property type="term" value="C:plasma membrane"/>
    <property type="evidence" value="ECO:0007669"/>
    <property type="project" value="TreeGrafter"/>
</dbReference>